<protein>
    <submittedName>
        <fullName evidence="1">Uncharacterized protein</fullName>
    </submittedName>
</protein>
<organism evidence="1 2">
    <name type="scientific">Neolewinella xylanilytica</name>
    <dbReference type="NCBI Taxonomy" id="1514080"/>
    <lineage>
        <taxon>Bacteria</taxon>
        <taxon>Pseudomonadati</taxon>
        <taxon>Bacteroidota</taxon>
        <taxon>Saprospiria</taxon>
        <taxon>Saprospirales</taxon>
        <taxon>Lewinellaceae</taxon>
        <taxon>Neolewinella</taxon>
    </lineage>
</organism>
<sequence length="113" mass="13257">MKLNKAAEHMAADLIDKRQYVKDSDWSEAQPSADEENDFLDRHGWDDYADWHLGIHDEESEETKGRFGFPFGDFRRVHHSGLIAIKQRAAQQHYDGIEQAADRLLQRFEDTRQ</sequence>
<evidence type="ECO:0000313" key="1">
    <source>
        <dbReference type="EMBL" id="PPK88191.1"/>
    </source>
</evidence>
<proteinExistence type="predicted"/>
<evidence type="ECO:0000313" key="2">
    <source>
        <dbReference type="Proteomes" id="UP000237662"/>
    </source>
</evidence>
<gene>
    <name evidence="1" type="ORF">CLV84_1156</name>
</gene>
<dbReference type="AlphaFoldDB" id="A0A2S6I9M5"/>
<comment type="caution">
    <text evidence="1">The sequence shown here is derived from an EMBL/GenBank/DDBJ whole genome shotgun (WGS) entry which is preliminary data.</text>
</comment>
<dbReference type="Proteomes" id="UP000237662">
    <property type="component" value="Unassembled WGS sequence"/>
</dbReference>
<keyword evidence="2" id="KW-1185">Reference proteome</keyword>
<name>A0A2S6I9M5_9BACT</name>
<dbReference type="EMBL" id="PTJC01000005">
    <property type="protein sequence ID" value="PPK88191.1"/>
    <property type="molecule type" value="Genomic_DNA"/>
</dbReference>
<accession>A0A2S6I9M5</accession>
<reference evidence="1 2" key="1">
    <citation type="submission" date="2018-02" db="EMBL/GenBank/DDBJ databases">
        <title>Genomic Encyclopedia of Archaeal and Bacterial Type Strains, Phase II (KMG-II): from individual species to whole genera.</title>
        <authorList>
            <person name="Goeker M."/>
        </authorList>
    </citation>
    <scope>NUCLEOTIDE SEQUENCE [LARGE SCALE GENOMIC DNA]</scope>
    <source>
        <strain evidence="1 2">DSM 29526</strain>
    </source>
</reference>
<dbReference type="RefSeq" id="WP_104418760.1">
    <property type="nucleotide sequence ID" value="NZ_PTJC01000005.1"/>
</dbReference>
<dbReference type="OrthoDB" id="1550983at2"/>